<comment type="catalytic activity">
    <reaction evidence="10 11">
        <text>[[Fe-S] cluster scaffold protein carrying a second [4Fe-4S](2+) cluster] + N(6)-octanoyl-L-lysyl-[protein] + 2 oxidized [2Fe-2S]-[ferredoxin] + 2 S-adenosyl-L-methionine + 4 H(+) = [[Fe-S] cluster scaffold protein] + N(6)-[(R)-dihydrolipoyl]-L-lysyl-[protein] + 4 Fe(3+) + 2 hydrogen sulfide + 2 5'-deoxyadenosine + 2 L-methionine + 2 reduced [2Fe-2S]-[ferredoxin]</text>
        <dbReference type="Rhea" id="RHEA:16585"/>
        <dbReference type="Rhea" id="RHEA-COMP:9928"/>
        <dbReference type="Rhea" id="RHEA-COMP:10000"/>
        <dbReference type="Rhea" id="RHEA-COMP:10001"/>
        <dbReference type="Rhea" id="RHEA-COMP:10475"/>
        <dbReference type="Rhea" id="RHEA-COMP:14568"/>
        <dbReference type="Rhea" id="RHEA-COMP:14569"/>
        <dbReference type="ChEBI" id="CHEBI:15378"/>
        <dbReference type="ChEBI" id="CHEBI:17319"/>
        <dbReference type="ChEBI" id="CHEBI:29034"/>
        <dbReference type="ChEBI" id="CHEBI:29919"/>
        <dbReference type="ChEBI" id="CHEBI:33722"/>
        <dbReference type="ChEBI" id="CHEBI:33737"/>
        <dbReference type="ChEBI" id="CHEBI:33738"/>
        <dbReference type="ChEBI" id="CHEBI:57844"/>
        <dbReference type="ChEBI" id="CHEBI:59789"/>
        <dbReference type="ChEBI" id="CHEBI:78809"/>
        <dbReference type="ChEBI" id="CHEBI:83100"/>
        <dbReference type="EC" id="2.8.1.8"/>
    </reaction>
</comment>
<name>A0AAW2QYT3_9LAMI</name>
<evidence type="ECO:0000256" key="3">
    <source>
        <dbReference type="ARBA" id="ARBA00022528"/>
    </source>
</evidence>
<reference evidence="14" key="2">
    <citation type="journal article" date="2024" name="Plant">
        <title>Genomic evolution and insights into agronomic trait innovations of Sesamum species.</title>
        <authorList>
            <person name="Miao H."/>
            <person name="Wang L."/>
            <person name="Qu L."/>
            <person name="Liu H."/>
            <person name="Sun Y."/>
            <person name="Le M."/>
            <person name="Wang Q."/>
            <person name="Wei S."/>
            <person name="Zheng Y."/>
            <person name="Lin W."/>
            <person name="Duan Y."/>
            <person name="Cao H."/>
            <person name="Xiong S."/>
            <person name="Wang X."/>
            <person name="Wei L."/>
            <person name="Li C."/>
            <person name="Ma Q."/>
            <person name="Ju M."/>
            <person name="Zhao R."/>
            <person name="Li G."/>
            <person name="Mu C."/>
            <person name="Tian Q."/>
            <person name="Mei H."/>
            <person name="Zhang T."/>
            <person name="Gao T."/>
            <person name="Zhang H."/>
        </authorList>
    </citation>
    <scope>NUCLEOTIDE SEQUENCE</scope>
    <source>
        <strain evidence="14">KEN8</strain>
    </source>
</reference>
<keyword evidence="5 11" id="KW-0808">Transferase</keyword>
<dbReference type="AlphaFoldDB" id="A0AAW2QYT3"/>
<dbReference type="PROSITE" id="PS51918">
    <property type="entry name" value="RADICAL_SAM"/>
    <property type="match status" value="1"/>
</dbReference>
<accession>A0AAW2QYT3</accession>
<evidence type="ECO:0000256" key="8">
    <source>
        <dbReference type="ARBA" id="ARBA00023004"/>
    </source>
</evidence>
<feature type="binding site" evidence="11">
    <location>
        <position position="112"/>
    </location>
    <ligand>
        <name>[4Fe-4S] cluster</name>
        <dbReference type="ChEBI" id="CHEBI:49883"/>
        <label>1</label>
    </ligand>
</feature>
<feature type="binding site" evidence="11">
    <location>
        <position position="101"/>
    </location>
    <ligand>
        <name>[4Fe-4S] cluster</name>
        <dbReference type="ChEBI" id="CHEBI:49883"/>
        <label>1</label>
    </ligand>
</feature>
<dbReference type="Pfam" id="PF16881">
    <property type="entry name" value="LIAS_N"/>
    <property type="match status" value="1"/>
</dbReference>
<dbReference type="PANTHER" id="PTHR10949:SF38">
    <property type="entry name" value="LIPOYL SYNTHASE, CHLOROPLASTIC"/>
    <property type="match status" value="1"/>
</dbReference>
<proteinExistence type="inferred from homology"/>
<evidence type="ECO:0000256" key="12">
    <source>
        <dbReference type="SAM" id="MobiDB-lite"/>
    </source>
</evidence>
<keyword evidence="2 11" id="KW-0004">4Fe-4S</keyword>
<comment type="similarity">
    <text evidence="11">Belongs to the radical SAM superfamily. Lipoyl synthase family.</text>
</comment>
<feature type="binding site" evidence="11">
    <location>
        <position position="136"/>
    </location>
    <ligand>
        <name>[4Fe-4S] cluster</name>
        <dbReference type="ChEBI" id="CHEBI:49883"/>
        <label>2</label>
        <note>4Fe-4S-S-AdoMet</note>
    </ligand>
</feature>
<comment type="cofactor">
    <cofactor evidence="11">
        <name>[4Fe-4S] cluster</name>
        <dbReference type="ChEBI" id="CHEBI:49883"/>
    </cofactor>
    <text evidence="11">Binds 2 [4Fe-4S] clusters per subunit. One cluster is coordinated with 3 cysteines and an exchangeable S-adenosyl-L-methionine.</text>
</comment>
<feature type="domain" description="Radical SAM core" evidence="13">
    <location>
        <begin position="115"/>
        <end position="393"/>
    </location>
</feature>
<dbReference type="InterPro" id="IPR058240">
    <property type="entry name" value="rSAM_sf"/>
</dbReference>
<keyword evidence="6 11" id="KW-0949">S-adenosyl-L-methionine</keyword>
<dbReference type="InterPro" id="IPR003698">
    <property type="entry name" value="Lipoyl_synth"/>
</dbReference>
<comment type="subcellular location">
    <subcellularLocation>
        <location evidence="1 11">Plastid</location>
        <location evidence="1 11">Chloroplast</location>
    </subcellularLocation>
</comment>
<dbReference type="InterPro" id="IPR031691">
    <property type="entry name" value="LIAS_N"/>
</dbReference>
<dbReference type="SMART" id="SM00729">
    <property type="entry name" value="Elp3"/>
    <property type="match status" value="1"/>
</dbReference>
<reference evidence="14" key="1">
    <citation type="submission" date="2020-06" db="EMBL/GenBank/DDBJ databases">
        <authorList>
            <person name="Li T."/>
            <person name="Hu X."/>
            <person name="Zhang T."/>
            <person name="Song X."/>
            <person name="Zhang H."/>
            <person name="Dai N."/>
            <person name="Sheng W."/>
            <person name="Hou X."/>
            <person name="Wei L."/>
        </authorList>
    </citation>
    <scope>NUCLEOTIDE SEQUENCE</scope>
    <source>
        <strain evidence="14">KEN8</strain>
        <tissue evidence="14">Leaf</tissue>
    </source>
</reference>
<evidence type="ECO:0000256" key="7">
    <source>
        <dbReference type="ARBA" id="ARBA00022723"/>
    </source>
</evidence>
<dbReference type="SUPFAM" id="SSF102114">
    <property type="entry name" value="Radical SAM enzymes"/>
    <property type="match status" value="2"/>
</dbReference>
<dbReference type="EC" id="2.8.1.8" evidence="11"/>
<dbReference type="EMBL" id="JACGWM010000005">
    <property type="protein sequence ID" value="KAL0372820.1"/>
    <property type="molecule type" value="Genomic_DNA"/>
</dbReference>
<evidence type="ECO:0000256" key="1">
    <source>
        <dbReference type="ARBA" id="ARBA00004229"/>
    </source>
</evidence>
<keyword evidence="4 11" id="KW-0934">Plastid</keyword>
<comment type="caution">
    <text evidence="14">The sequence shown here is derived from an EMBL/GenBank/DDBJ whole genome shotgun (WGS) entry which is preliminary data.</text>
</comment>
<dbReference type="Gene3D" id="3.20.20.70">
    <property type="entry name" value="Aldolase class I"/>
    <property type="match status" value="1"/>
</dbReference>
<dbReference type="InterPro" id="IPR006638">
    <property type="entry name" value="Elp3/MiaA/NifB-like_rSAM"/>
</dbReference>
<dbReference type="NCBIfam" id="NF004019">
    <property type="entry name" value="PRK05481.1"/>
    <property type="match status" value="1"/>
</dbReference>
<dbReference type="InterPro" id="IPR007197">
    <property type="entry name" value="rSAM"/>
</dbReference>
<keyword evidence="9 11" id="KW-0411">Iron-sulfur</keyword>
<dbReference type="HAMAP" id="MF_03129">
    <property type="entry name" value="Lipoyl_synth_plantC"/>
    <property type="match status" value="1"/>
</dbReference>
<dbReference type="GO" id="GO:0046872">
    <property type="term" value="F:metal ion binding"/>
    <property type="evidence" value="ECO:0007669"/>
    <property type="project" value="UniProtKB-KW"/>
</dbReference>
<dbReference type="HAMAP" id="MF_00206">
    <property type="entry name" value="Lipoyl_synth"/>
    <property type="match status" value="1"/>
</dbReference>
<dbReference type="GO" id="GO:0016992">
    <property type="term" value="F:lipoate synthase activity"/>
    <property type="evidence" value="ECO:0007669"/>
    <property type="project" value="UniProtKB-UniRule"/>
</dbReference>
<keyword evidence="8 11" id="KW-0408">Iron</keyword>
<feature type="binding site" evidence="11">
    <location>
        <position position="404"/>
    </location>
    <ligand>
        <name>[4Fe-4S] cluster</name>
        <dbReference type="ChEBI" id="CHEBI:49883"/>
        <label>1</label>
    </ligand>
</feature>
<organism evidence="14">
    <name type="scientific">Sesamum calycinum</name>
    <dbReference type="NCBI Taxonomy" id="2727403"/>
    <lineage>
        <taxon>Eukaryota</taxon>
        <taxon>Viridiplantae</taxon>
        <taxon>Streptophyta</taxon>
        <taxon>Embryophyta</taxon>
        <taxon>Tracheophyta</taxon>
        <taxon>Spermatophyta</taxon>
        <taxon>Magnoliopsida</taxon>
        <taxon>eudicotyledons</taxon>
        <taxon>Gunneridae</taxon>
        <taxon>Pentapetalae</taxon>
        <taxon>asterids</taxon>
        <taxon>lamiids</taxon>
        <taxon>Lamiales</taxon>
        <taxon>Pedaliaceae</taxon>
        <taxon>Sesamum</taxon>
    </lineage>
</organism>
<dbReference type="GO" id="GO:0051539">
    <property type="term" value="F:4 iron, 4 sulfur cluster binding"/>
    <property type="evidence" value="ECO:0007669"/>
    <property type="project" value="UniProtKB-UniRule"/>
</dbReference>
<comment type="pathway">
    <text evidence="11">Protein modification; protein lipoylation via endogenous pathway; protein N(6)-(lipoyl)lysine from octanoyl-[acyl-carrier-protein]: step 2/2.</text>
</comment>
<evidence type="ECO:0000256" key="11">
    <source>
        <dbReference type="HAMAP-Rule" id="MF_03129"/>
    </source>
</evidence>
<feature type="region of interest" description="Disordered" evidence="12">
    <location>
        <begin position="46"/>
        <end position="82"/>
    </location>
</feature>
<evidence type="ECO:0000256" key="10">
    <source>
        <dbReference type="ARBA" id="ARBA00047326"/>
    </source>
</evidence>
<keyword evidence="7 11" id="KW-0479">Metal-binding</keyword>
<sequence length="428" mass="47149">MIHQCIYKGPPSPFPASNPPHNRTRKLKSLSSSVRCESHLELEPKSPALQVGGPYPGGLGPHTGRDPNVKKPGWLRQKAPQGDKYEEVKESLSRLKLNTVCEEAQCPNIGECWNGGGDGIATATIMVLGDTCTRGCRFCAVKTSRNPPPPDPMEPYNTAEAIASWGVDYIVLTSVDRDDLPDGGSGHFAETVKAMKRLKPDIMVECLTSDFRGDLKAVSTLVHSGLDVFAHNIETVKRLQRIVRDPRAGSGMFYLSALILTTYSTLYSITKSMEGGFVECFQNNLLMFQQNSGIAKYFKFGHHYLTSMQSLSVLKHAKLSKEGMITKSSIMLGLGETDDELKEAMADLRAIDVDILTLGQYLQPTPLHLTVKEYVTPEKFAFWKEYGESIGFRYVASGPLVRSSYRAGELFVKTMVKERAKITSGVSG</sequence>
<dbReference type="InterPro" id="IPR027526">
    <property type="entry name" value="Lipoyl_synth_chlpt"/>
</dbReference>
<evidence type="ECO:0000256" key="6">
    <source>
        <dbReference type="ARBA" id="ARBA00022691"/>
    </source>
</evidence>
<comment type="function">
    <text evidence="11">Catalyzes the radical-mediated insertion of two sulfur atoms into the C-6 and C-8 positions of the octanoyl moiety bound to the lipoyl domains of lipoate-dependent enzymes, thereby converting the octanoylated domains into lipoylated derivatives.</text>
</comment>
<dbReference type="PANTHER" id="PTHR10949">
    <property type="entry name" value="LIPOYL SYNTHASE"/>
    <property type="match status" value="1"/>
</dbReference>
<protein>
    <recommendedName>
        <fullName evidence="11">Lipoyl synthase, chloroplastic</fullName>
        <ecNumber evidence="11">2.8.1.8</ecNumber>
    </recommendedName>
    <alternativeName>
        <fullName evidence="11">Lipoate synthase</fullName>
        <shortName evidence="11">LS</shortName>
        <shortName evidence="11">Lip-syn</shortName>
    </alternativeName>
    <alternativeName>
        <fullName evidence="11">Lipoate synthase, plastidial</fullName>
        <shortName evidence="11">LIP1p</shortName>
    </alternativeName>
    <alternativeName>
        <fullName evidence="11">Lipoic acid synthase</fullName>
    </alternativeName>
</protein>
<evidence type="ECO:0000256" key="2">
    <source>
        <dbReference type="ARBA" id="ARBA00022485"/>
    </source>
</evidence>
<feature type="region of interest" description="Disordered" evidence="12">
    <location>
        <begin position="1"/>
        <end position="30"/>
    </location>
</feature>
<evidence type="ECO:0000256" key="9">
    <source>
        <dbReference type="ARBA" id="ARBA00023014"/>
    </source>
</evidence>
<dbReference type="GO" id="GO:0009507">
    <property type="term" value="C:chloroplast"/>
    <property type="evidence" value="ECO:0007669"/>
    <property type="project" value="UniProtKB-SubCell"/>
</dbReference>
<feature type="binding site" evidence="11">
    <location>
        <position position="132"/>
    </location>
    <ligand>
        <name>[4Fe-4S] cluster</name>
        <dbReference type="ChEBI" id="CHEBI:49883"/>
        <label>2</label>
        <note>4Fe-4S-S-AdoMet</note>
    </ligand>
</feature>
<evidence type="ECO:0000256" key="4">
    <source>
        <dbReference type="ARBA" id="ARBA00022640"/>
    </source>
</evidence>
<dbReference type="GO" id="GO:0005739">
    <property type="term" value="C:mitochondrion"/>
    <property type="evidence" value="ECO:0007669"/>
    <property type="project" value="TreeGrafter"/>
</dbReference>
<keyword evidence="3 11" id="KW-0150">Chloroplast</keyword>
<evidence type="ECO:0000313" key="14">
    <source>
        <dbReference type="EMBL" id="KAL0372820.1"/>
    </source>
</evidence>
<dbReference type="GO" id="GO:0009249">
    <property type="term" value="P:protein lipoylation"/>
    <property type="evidence" value="ECO:0007669"/>
    <property type="project" value="UniProtKB-UniRule"/>
</dbReference>
<dbReference type="SFLD" id="SFLDS00029">
    <property type="entry name" value="Radical_SAM"/>
    <property type="match status" value="1"/>
</dbReference>
<gene>
    <name evidence="11" type="primary">LIP1P</name>
    <name evidence="14" type="ORF">Scaly_0963600</name>
</gene>
<feature type="binding site" evidence="11">
    <location>
        <position position="139"/>
    </location>
    <ligand>
        <name>[4Fe-4S] cluster</name>
        <dbReference type="ChEBI" id="CHEBI:49883"/>
        <label>2</label>
        <note>4Fe-4S-S-AdoMet</note>
    </ligand>
</feature>
<dbReference type="InterPro" id="IPR013785">
    <property type="entry name" value="Aldolase_TIM"/>
</dbReference>
<dbReference type="Pfam" id="PF04055">
    <property type="entry name" value="Radical_SAM"/>
    <property type="match status" value="1"/>
</dbReference>
<evidence type="ECO:0000259" key="13">
    <source>
        <dbReference type="PROSITE" id="PS51918"/>
    </source>
</evidence>
<evidence type="ECO:0000256" key="5">
    <source>
        <dbReference type="ARBA" id="ARBA00022679"/>
    </source>
</evidence>
<feature type="binding site" evidence="11">
    <location>
        <position position="106"/>
    </location>
    <ligand>
        <name>[4Fe-4S] cluster</name>
        <dbReference type="ChEBI" id="CHEBI:49883"/>
        <label>1</label>
    </ligand>
</feature>